<proteinExistence type="predicted"/>
<gene>
    <name evidence="1" type="ORF">XSR1_650017</name>
</gene>
<dbReference type="AlphaFoldDB" id="W1J5R8"/>
<accession>W1J5R8</accession>
<dbReference type="STRING" id="1427518.XSR1_650017"/>
<dbReference type="Proteomes" id="UP000019202">
    <property type="component" value="Unassembled WGS sequence"/>
</dbReference>
<evidence type="ECO:0000313" key="2">
    <source>
        <dbReference type="Proteomes" id="UP000019202"/>
    </source>
</evidence>
<dbReference type="EMBL" id="CBXF010000127">
    <property type="protein sequence ID" value="CDL85201.1"/>
    <property type="molecule type" value="Genomic_DNA"/>
</dbReference>
<dbReference type="RefSeq" id="WP_038241313.1">
    <property type="nucleotide sequence ID" value="NZ_CAWLWS010000127.1"/>
</dbReference>
<name>W1J5R8_9GAMM</name>
<reference evidence="1" key="1">
    <citation type="submission" date="2013-11" db="EMBL/GenBank/DDBJ databases">
        <title>Draft genome sequence and annotation of the entomopathogenic bacteria, Xenorhabdus cabanillasi strain JM26 and Xenorhabdus szentirmai strain DSM 16338.</title>
        <authorList>
            <person name="Gualtieri M."/>
            <person name="Ogier J.C."/>
            <person name="Pages S."/>
            <person name="Givaudan A."/>
            <person name="Gaudriault S."/>
        </authorList>
    </citation>
    <scope>NUCLEOTIDE SEQUENCE [LARGE SCALE GENOMIC DNA]</scope>
    <source>
        <strain evidence="1">DSM 16338</strain>
    </source>
</reference>
<comment type="caution">
    <text evidence="1">The sequence shown here is derived from an EMBL/GenBank/DDBJ whole genome shotgun (WGS) entry which is preliminary data.</text>
</comment>
<sequence length="103" mass="11863">MKSSKIFITFILFILSMLLITNVRADSCTPGINGEIKSIEIDPDAYHFGVSFGIHEKILIWRNLQEPEGRTAFVLLMNSLNKPYYLRVNECHDSYIKGFDIYS</sequence>
<keyword evidence="2" id="KW-1185">Reference proteome</keyword>
<evidence type="ECO:0000313" key="1">
    <source>
        <dbReference type="EMBL" id="CDL85201.1"/>
    </source>
</evidence>
<protein>
    <submittedName>
        <fullName evidence="1">Uncharacterized protein</fullName>
    </submittedName>
</protein>
<organism evidence="1 2">
    <name type="scientific">Xenorhabdus szentirmaii DSM 16338</name>
    <dbReference type="NCBI Taxonomy" id="1427518"/>
    <lineage>
        <taxon>Bacteria</taxon>
        <taxon>Pseudomonadati</taxon>
        <taxon>Pseudomonadota</taxon>
        <taxon>Gammaproteobacteria</taxon>
        <taxon>Enterobacterales</taxon>
        <taxon>Morganellaceae</taxon>
        <taxon>Xenorhabdus</taxon>
    </lineage>
</organism>